<feature type="transmembrane region" description="Helical" evidence="1">
    <location>
        <begin position="50"/>
        <end position="68"/>
    </location>
</feature>
<dbReference type="KEGG" id="mbur:EQU24_09730"/>
<accession>A0A4V1IKG1</accession>
<dbReference type="AlphaFoldDB" id="A0A4V1IKG1"/>
<dbReference type="InterPro" id="IPR007462">
    <property type="entry name" value="COV1-like"/>
</dbReference>
<keyword evidence="1" id="KW-0472">Membrane</keyword>
<keyword evidence="3" id="KW-1185">Reference proteome</keyword>
<dbReference type="PANTHER" id="PTHR31876:SF26">
    <property type="entry name" value="PROTEIN LIKE COV 2"/>
    <property type="match status" value="1"/>
</dbReference>
<feature type="transmembrane region" description="Helical" evidence="1">
    <location>
        <begin position="12"/>
        <end position="30"/>
    </location>
</feature>
<evidence type="ECO:0000256" key="1">
    <source>
        <dbReference type="SAM" id="Phobius"/>
    </source>
</evidence>
<organism evidence="2 3">
    <name type="scientific">Methylotuvimicrobium buryatense</name>
    <name type="common">Methylomicrobium buryatense</name>
    <dbReference type="NCBI Taxonomy" id="95641"/>
    <lineage>
        <taxon>Bacteria</taxon>
        <taxon>Pseudomonadati</taxon>
        <taxon>Pseudomonadota</taxon>
        <taxon>Gammaproteobacteria</taxon>
        <taxon>Methylococcales</taxon>
        <taxon>Methylococcaceae</taxon>
        <taxon>Methylotuvimicrobium</taxon>
    </lineage>
</organism>
<dbReference type="PANTHER" id="PTHR31876">
    <property type="entry name" value="COV-LIKE PROTEIN 1"/>
    <property type="match status" value="1"/>
</dbReference>
<dbReference type="OrthoDB" id="9780267at2"/>
<keyword evidence="1" id="KW-0812">Transmembrane</keyword>
<evidence type="ECO:0000313" key="2">
    <source>
        <dbReference type="EMBL" id="QCW84785.1"/>
    </source>
</evidence>
<evidence type="ECO:0000313" key="3">
    <source>
        <dbReference type="Proteomes" id="UP000305881"/>
    </source>
</evidence>
<proteinExistence type="predicted"/>
<dbReference type="STRING" id="675511.GCA_000341735_01092"/>
<dbReference type="Pfam" id="PF04367">
    <property type="entry name" value="DUF502"/>
    <property type="match status" value="1"/>
</dbReference>
<dbReference type="EMBL" id="CP035467">
    <property type="protein sequence ID" value="QCW84785.1"/>
    <property type="molecule type" value="Genomic_DNA"/>
</dbReference>
<name>A0A4V1IKG1_METBY</name>
<dbReference type="RefSeq" id="WP_017839683.1">
    <property type="nucleotide sequence ID" value="NZ_CP035467.1"/>
</dbReference>
<dbReference type="Proteomes" id="UP000305881">
    <property type="component" value="Chromosome"/>
</dbReference>
<gene>
    <name evidence="2" type="ORF">EQU24_09730</name>
</gene>
<protein>
    <submittedName>
        <fullName evidence="2">DUF502 domain-containing protein</fullName>
    </submittedName>
</protein>
<reference evidence="3" key="1">
    <citation type="journal article" date="2019" name="J. Bacteriol.">
        <title>A Mutagenic Screen Identifies a TonB-Dependent Receptor Required for the Lanthanide Metal Switch in the Type I Methanotroph 'Methylotuvimicrobium buryatense' 5GB1C.</title>
        <authorList>
            <person name="Groom J.D."/>
            <person name="Ford S.M."/>
            <person name="Pesesky M.W."/>
            <person name="Lidstrom M.E."/>
        </authorList>
    </citation>
    <scope>NUCLEOTIDE SEQUENCE [LARGE SCALE GENOMIC DNA]</scope>
    <source>
        <strain evidence="3">5GB1C</strain>
    </source>
</reference>
<keyword evidence="1" id="KW-1133">Transmembrane helix</keyword>
<sequence>MNQQFKAILNNFLIGIFAVIPIVIILQIVIFVKDRVSDLFRMVYGYADNYLYTLMVFAVSFLILSMVGHKIVKEGKFWAIAAFDFIIDRIPLLNSIYRVTKKVINMFSSHDRKEAREVVYIEYPKEGLWVPAYVTNKQDDQYVLFVPTSPNPTSGFTVIVNQSRVIKSEMNIEQATSFIVSVGVDFDKMDEMKKLP</sequence>